<dbReference type="SUPFAM" id="SSF55781">
    <property type="entry name" value="GAF domain-like"/>
    <property type="match status" value="1"/>
</dbReference>
<evidence type="ECO:0000256" key="1">
    <source>
        <dbReference type="ARBA" id="ARBA00022723"/>
    </source>
</evidence>
<dbReference type="SUPFAM" id="SSF109604">
    <property type="entry name" value="HD-domain/PDEase-like"/>
    <property type="match status" value="1"/>
</dbReference>
<dbReference type="Pfam" id="PF00233">
    <property type="entry name" value="PDEase_I"/>
    <property type="match status" value="2"/>
</dbReference>
<evidence type="ECO:0000256" key="2">
    <source>
        <dbReference type="ARBA" id="ARBA00022801"/>
    </source>
</evidence>
<feature type="active site" description="Proton donor" evidence="3">
    <location>
        <position position="122"/>
    </location>
</feature>
<feature type="non-terminal residue" evidence="7">
    <location>
        <position position="1"/>
    </location>
</feature>
<dbReference type="GO" id="GO:0004114">
    <property type="term" value="F:3',5'-cyclic-nucleotide phosphodiesterase activity"/>
    <property type="evidence" value="ECO:0007669"/>
    <property type="project" value="InterPro"/>
</dbReference>
<dbReference type="OrthoDB" id="295473at2759"/>
<organism evidence="7">
    <name type="scientific">Oppiella nova</name>
    <dbReference type="NCBI Taxonomy" id="334625"/>
    <lineage>
        <taxon>Eukaryota</taxon>
        <taxon>Metazoa</taxon>
        <taxon>Ecdysozoa</taxon>
        <taxon>Arthropoda</taxon>
        <taxon>Chelicerata</taxon>
        <taxon>Arachnida</taxon>
        <taxon>Acari</taxon>
        <taxon>Acariformes</taxon>
        <taxon>Sarcoptiformes</taxon>
        <taxon>Oribatida</taxon>
        <taxon>Brachypylina</taxon>
        <taxon>Oppioidea</taxon>
        <taxon>Oppiidae</taxon>
        <taxon>Oppiella</taxon>
    </lineage>
</organism>
<feature type="binding site" evidence="5">
    <location>
        <position position="160"/>
    </location>
    <ligand>
        <name>Zn(2+)</name>
        <dbReference type="ChEBI" id="CHEBI:29105"/>
        <label>1</label>
    </ligand>
</feature>
<dbReference type="AlphaFoldDB" id="A0A7R9M2P0"/>
<reference evidence="7" key="1">
    <citation type="submission" date="2020-11" db="EMBL/GenBank/DDBJ databases">
        <authorList>
            <person name="Tran Van P."/>
        </authorList>
    </citation>
    <scope>NUCLEOTIDE SEQUENCE</scope>
</reference>
<dbReference type="Gene3D" id="3.30.450.40">
    <property type="match status" value="1"/>
</dbReference>
<evidence type="ECO:0000313" key="8">
    <source>
        <dbReference type="Proteomes" id="UP000728032"/>
    </source>
</evidence>
<dbReference type="GO" id="GO:0007165">
    <property type="term" value="P:signal transduction"/>
    <property type="evidence" value="ECO:0007669"/>
    <property type="project" value="InterPro"/>
</dbReference>
<keyword evidence="2" id="KW-0378">Hydrolase</keyword>
<feature type="binding site" evidence="5">
    <location>
        <position position="243"/>
    </location>
    <ligand>
        <name>Zn(2+)</name>
        <dbReference type="ChEBI" id="CHEBI:29105"/>
        <label>1</label>
    </ligand>
</feature>
<feature type="domain" description="PDEase" evidence="6">
    <location>
        <begin position="169"/>
        <end position="349"/>
    </location>
</feature>
<dbReference type="PROSITE" id="PS51845">
    <property type="entry name" value="PDEASE_I_2"/>
    <property type="match status" value="2"/>
</dbReference>
<feature type="domain" description="PDEase" evidence="6">
    <location>
        <begin position="50"/>
        <end position="168"/>
    </location>
</feature>
<proteinExistence type="predicted"/>
<accession>A0A7R9M2P0</accession>
<feature type="binding site" evidence="5">
    <location>
        <position position="160"/>
    </location>
    <ligand>
        <name>Zn(2+)</name>
        <dbReference type="ChEBI" id="CHEBI:29105"/>
        <label>2</label>
    </ligand>
</feature>
<dbReference type="PANTHER" id="PTHR11347">
    <property type="entry name" value="CYCLIC NUCLEOTIDE PHOSPHODIESTERASE"/>
    <property type="match status" value="1"/>
</dbReference>
<evidence type="ECO:0000256" key="5">
    <source>
        <dbReference type="PIRSR" id="PIRSR623088-3"/>
    </source>
</evidence>
<feature type="binding site" evidence="5">
    <location>
        <position position="159"/>
    </location>
    <ligand>
        <name>Zn(2+)</name>
        <dbReference type="ChEBI" id="CHEBI:29105"/>
        <label>1</label>
    </ligand>
</feature>
<dbReference type="InterPro" id="IPR023088">
    <property type="entry name" value="PDEase"/>
</dbReference>
<keyword evidence="1 5" id="KW-0479">Metal-binding</keyword>
<feature type="binding site" evidence="4">
    <location>
        <position position="243"/>
    </location>
    <ligand>
        <name>AMP</name>
        <dbReference type="ChEBI" id="CHEBI:456215"/>
    </ligand>
</feature>
<gene>
    <name evidence="7" type="ORF">ONB1V03_LOCUS8167</name>
</gene>
<dbReference type="InterPro" id="IPR002073">
    <property type="entry name" value="PDEase_catalytic_dom"/>
</dbReference>
<dbReference type="PRINTS" id="PR00387">
    <property type="entry name" value="PDIESTERASE1"/>
</dbReference>
<dbReference type="InterPro" id="IPR029016">
    <property type="entry name" value="GAF-like_dom_sf"/>
</dbReference>
<evidence type="ECO:0000259" key="6">
    <source>
        <dbReference type="PROSITE" id="PS51845"/>
    </source>
</evidence>
<evidence type="ECO:0000313" key="7">
    <source>
        <dbReference type="EMBL" id="CAD7651154.1"/>
    </source>
</evidence>
<name>A0A7R9M2P0_9ACAR</name>
<dbReference type="CDD" id="cd00077">
    <property type="entry name" value="HDc"/>
    <property type="match status" value="1"/>
</dbReference>
<feature type="binding site" evidence="4">
    <location>
        <position position="295"/>
    </location>
    <ligand>
        <name>AMP</name>
        <dbReference type="ChEBI" id="CHEBI:456215"/>
    </ligand>
</feature>
<feature type="binding site" evidence="4">
    <location>
        <position position="160"/>
    </location>
    <ligand>
        <name>AMP</name>
        <dbReference type="ChEBI" id="CHEBI:456215"/>
    </ligand>
</feature>
<feature type="binding site" evidence="5">
    <location>
        <position position="126"/>
    </location>
    <ligand>
        <name>Zn(2+)</name>
        <dbReference type="ChEBI" id="CHEBI:29105"/>
        <label>1</label>
    </ligand>
</feature>
<dbReference type="Proteomes" id="UP000728032">
    <property type="component" value="Unassembled WGS sequence"/>
</dbReference>
<evidence type="ECO:0000256" key="3">
    <source>
        <dbReference type="PIRSR" id="PIRSR623088-1"/>
    </source>
</evidence>
<dbReference type="InterPro" id="IPR036971">
    <property type="entry name" value="PDEase_catalytic_dom_sf"/>
</dbReference>
<dbReference type="InterPro" id="IPR003607">
    <property type="entry name" value="HD/PDEase_dom"/>
</dbReference>
<protein>
    <recommendedName>
        <fullName evidence="6">PDEase domain-containing protein</fullName>
    </recommendedName>
</protein>
<evidence type="ECO:0000256" key="4">
    <source>
        <dbReference type="PIRSR" id="PIRSR623088-2"/>
    </source>
</evidence>
<dbReference type="Gene3D" id="1.10.1300.10">
    <property type="entry name" value="3'5'-cyclic nucleotide phosphodiesterase, catalytic domain"/>
    <property type="match status" value="2"/>
</dbReference>
<dbReference type="EMBL" id="CAJPVJ010004513">
    <property type="protein sequence ID" value="CAG2168680.1"/>
    <property type="molecule type" value="Genomic_DNA"/>
</dbReference>
<sequence length="398" mass="45467">FTKEDEDSFAVFATYCGLALDHARLYEKIHKSEEKYKVALEVLSYHNTCTNDELITIKSLPLDSMPDETDPAFSPYTLSNDEKVLSSVKLIQSFSGVTKCEVDDIYRFTLTVRKNYRKVPYHNWTHGYSVAQTIYRFTRDCPGFTPMEKFSFFVSGLCHDLDHRGTNNQSPCEQNGMNVLKNMSSEDYKTVLANIKHYILATDMAKYFANKKKLDTIASNGVFDWCNPDHKLLLSSLAMNGADLNSTALPWAETRVKTKELFEEFYAMGDSERQAGREPIALMDRLKIDEQPRTQVEFLDNISIPCLKLVTIFQMTFRVSLQIRLLVKTFAAILIITNKRLFAGMDAFVLSEVYVLGEPFAATLVIAYKLLHIRVNQLMSFQSSLILKTFPAILVITY</sequence>
<keyword evidence="8" id="KW-1185">Reference proteome</keyword>
<dbReference type="GO" id="GO:0046872">
    <property type="term" value="F:metal ion binding"/>
    <property type="evidence" value="ECO:0007669"/>
    <property type="project" value="UniProtKB-KW"/>
</dbReference>
<dbReference type="EMBL" id="OC919338">
    <property type="protein sequence ID" value="CAD7651154.1"/>
    <property type="molecule type" value="Genomic_DNA"/>
</dbReference>
<feature type="binding site" evidence="4">
    <location>
        <begin position="122"/>
        <end position="126"/>
    </location>
    <ligand>
        <name>AMP</name>
        <dbReference type="ChEBI" id="CHEBI:456215"/>
    </ligand>
</feature>